<dbReference type="InterPro" id="IPR016181">
    <property type="entry name" value="Acyl_CoA_acyltransferase"/>
</dbReference>
<reference evidence="2 3" key="1">
    <citation type="submission" date="2018-08" db="EMBL/GenBank/DDBJ databases">
        <title>Aeromicrobium sp. M2KJ-4, whole genome shotgun sequence.</title>
        <authorList>
            <person name="Tuo L."/>
        </authorList>
    </citation>
    <scope>NUCLEOTIDE SEQUENCE [LARGE SCALE GENOMIC DNA]</scope>
    <source>
        <strain evidence="2 3">M2KJ-4</strain>
    </source>
</reference>
<evidence type="ECO:0000259" key="1">
    <source>
        <dbReference type="PROSITE" id="PS51186"/>
    </source>
</evidence>
<name>A0A371P8U6_9ACTN</name>
<sequence length="165" mass="18170">MTVRLQPLDPQAFRALEAGDRVVAEQLIGAPVPDEFQAPVEIWTFMLRLLRDDPAHADWLMNAVVAEGVIVGNAGFKGAPVDGQVELGYRISSAHRRRGLAVVAVTLLLDRARHEPLVDRVIARIAPDNEASVGVVTKAGFVPDGEWMHPRWGRQLQFVHRTPSS</sequence>
<evidence type="ECO:0000313" key="2">
    <source>
        <dbReference type="EMBL" id="REK72361.1"/>
    </source>
</evidence>
<dbReference type="GO" id="GO:0016747">
    <property type="term" value="F:acyltransferase activity, transferring groups other than amino-acyl groups"/>
    <property type="evidence" value="ECO:0007669"/>
    <property type="project" value="InterPro"/>
</dbReference>
<keyword evidence="2" id="KW-0808">Transferase</keyword>
<dbReference type="PANTHER" id="PTHR43792">
    <property type="entry name" value="GNAT FAMILY, PUTATIVE (AFU_ORTHOLOGUE AFUA_3G00765)-RELATED-RELATED"/>
    <property type="match status" value="1"/>
</dbReference>
<protein>
    <submittedName>
        <fullName evidence="2">N-acetyltransferase</fullName>
    </submittedName>
</protein>
<evidence type="ECO:0000313" key="3">
    <source>
        <dbReference type="Proteomes" id="UP000265581"/>
    </source>
</evidence>
<dbReference type="AlphaFoldDB" id="A0A371P8U6"/>
<dbReference type="RefSeq" id="WP_119702490.1">
    <property type="nucleotide sequence ID" value="NZ_JBHSOI010000001.1"/>
</dbReference>
<proteinExistence type="predicted"/>
<organism evidence="2 3">
    <name type="scientific">Aeromicrobium endophyticum</name>
    <dbReference type="NCBI Taxonomy" id="2292704"/>
    <lineage>
        <taxon>Bacteria</taxon>
        <taxon>Bacillati</taxon>
        <taxon>Actinomycetota</taxon>
        <taxon>Actinomycetes</taxon>
        <taxon>Propionibacteriales</taxon>
        <taxon>Nocardioidaceae</taxon>
        <taxon>Aeromicrobium</taxon>
    </lineage>
</organism>
<dbReference type="Gene3D" id="3.40.630.30">
    <property type="match status" value="1"/>
</dbReference>
<dbReference type="InterPro" id="IPR000182">
    <property type="entry name" value="GNAT_dom"/>
</dbReference>
<dbReference type="EMBL" id="QUBR01000001">
    <property type="protein sequence ID" value="REK72361.1"/>
    <property type="molecule type" value="Genomic_DNA"/>
</dbReference>
<dbReference type="SUPFAM" id="SSF55729">
    <property type="entry name" value="Acyl-CoA N-acyltransferases (Nat)"/>
    <property type="match status" value="1"/>
</dbReference>
<gene>
    <name evidence="2" type="ORF">DX116_01605</name>
</gene>
<keyword evidence="3" id="KW-1185">Reference proteome</keyword>
<comment type="caution">
    <text evidence="2">The sequence shown here is derived from an EMBL/GenBank/DDBJ whole genome shotgun (WGS) entry which is preliminary data.</text>
</comment>
<feature type="domain" description="N-acetyltransferase" evidence="1">
    <location>
        <begin position="11"/>
        <end position="163"/>
    </location>
</feature>
<dbReference type="OrthoDB" id="3402863at2"/>
<dbReference type="Pfam" id="PF13302">
    <property type="entry name" value="Acetyltransf_3"/>
    <property type="match status" value="1"/>
</dbReference>
<dbReference type="PROSITE" id="PS51186">
    <property type="entry name" value="GNAT"/>
    <property type="match status" value="1"/>
</dbReference>
<dbReference type="PANTHER" id="PTHR43792:SF1">
    <property type="entry name" value="N-ACETYLTRANSFERASE DOMAIN-CONTAINING PROTEIN"/>
    <property type="match status" value="1"/>
</dbReference>
<dbReference type="InterPro" id="IPR051531">
    <property type="entry name" value="N-acetyltransferase"/>
</dbReference>
<accession>A0A371P8U6</accession>
<dbReference type="Proteomes" id="UP000265581">
    <property type="component" value="Unassembled WGS sequence"/>
</dbReference>